<accession>A0A3V3TZ16</accession>
<proteinExistence type="predicted"/>
<comment type="caution">
    <text evidence="1">The sequence shown here is derived from an EMBL/GenBank/DDBJ whole genome shotgun (WGS) entry which is preliminary data.</text>
</comment>
<sequence length="65" mass="7496">MDALNCPLTHIKSTCYHILHIHYCSLKYTGSHRFLWVKTPVFCIAHDAIETLFSKSCLNQKLSLC</sequence>
<gene>
    <name evidence="1" type="ORF">DN323_14955</name>
    <name evidence="2" type="ORF">EQ863_07630</name>
    <name evidence="3" type="ORF">G2992_15255</name>
</gene>
<protein>
    <submittedName>
        <fullName evidence="1">Uncharacterized protein</fullName>
    </submittedName>
</protein>
<dbReference type="EMBL" id="AAHEPM010000009">
    <property type="protein sequence ID" value="EBV2396885.1"/>
    <property type="molecule type" value="Genomic_DNA"/>
</dbReference>
<dbReference type="EMBL" id="AAHVRM010000004">
    <property type="protein sequence ID" value="ECA8537014.1"/>
    <property type="molecule type" value="Genomic_DNA"/>
</dbReference>
<dbReference type="AlphaFoldDB" id="A0A3V3TZ16"/>
<reference evidence="3" key="1">
    <citation type="journal article" date="2018" name="Genome Biol.">
        <title>SKESA: strategic k-mer extension for scrupulous assemblies.</title>
        <authorList>
            <person name="Souvorov A."/>
            <person name="Agarwala R."/>
            <person name="Lipman D.J."/>
        </authorList>
    </citation>
    <scope>NUCLEOTIDE SEQUENCE</scope>
    <source>
        <strain evidence="3">Salmonella enterica</strain>
    </source>
</reference>
<reference evidence="1" key="2">
    <citation type="submission" date="2018-06" db="EMBL/GenBank/DDBJ databases">
        <authorList>
            <person name="Ashton P.M."/>
            <person name="Dallman T."/>
            <person name="Nair S."/>
            <person name="De Pinna E."/>
            <person name="Peters T."/>
            <person name="Grant K."/>
        </authorList>
    </citation>
    <scope>NUCLEOTIDE SEQUENCE</scope>
    <source>
        <strain evidence="1">288881</strain>
    </source>
</reference>
<name>A0A3V3TZ16_SALET</name>
<organism evidence="1">
    <name type="scientific">Salmonella enterica subsp. enterica serovar Havana</name>
    <dbReference type="NCBI Taxonomy" id="179997"/>
    <lineage>
        <taxon>Bacteria</taxon>
        <taxon>Pseudomonadati</taxon>
        <taxon>Pseudomonadota</taxon>
        <taxon>Gammaproteobacteria</taxon>
        <taxon>Enterobacterales</taxon>
        <taxon>Enterobacteriaceae</taxon>
        <taxon>Salmonella</taxon>
    </lineage>
</organism>
<evidence type="ECO:0000313" key="2">
    <source>
        <dbReference type="EMBL" id="ECA8537014.1"/>
    </source>
</evidence>
<reference evidence="2" key="3">
    <citation type="submission" date="2019-01" db="EMBL/GenBank/DDBJ databases">
        <authorList>
            <consortium name="GenomeTrakr network: Whole genome sequencing for foodborne pathogen traceback"/>
        </authorList>
    </citation>
    <scope>NUCLEOTIDE SEQUENCE</scope>
    <source>
        <strain evidence="2">FSIS31901437</strain>
    </source>
</reference>
<evidence type="ECO:0000313" key="1">
    <source>
        <dbReference type="EMBL" id="EBV2396885.1"/>
    </source>
</evidence>
<evidence type="ECO:0000313" key="3">
    <source>
        <dbReference type="EMBL" id="HAE1515148.1"/>
    </source>
</evidence>
<reference evidence="3" key="4">
    <citation type="submission" date="2019-10" db="EMBL/GenBank/DDBJ databases">
        <authorList>
            <consortium name="NCBI Pathogen Detection Project"/>
        </authorList>
    </citation>
    <scope>NUCLEOTIDE SEQUENCE</scope>
    <source>
        <strain evidence="3">Salmonella enterica</strain>
    </source>
</reference>
<dbReference type="EMBL" id="DAAQZM010000003">
    <property type="protein sequence ID" value="HAE1515148.1"/>
    <property type="molecule type" value="Genomic_DNA"/>
</dbReference>